<name>A0A8S0Z6L6_ARCPL</name>
<dbReference type="PANTHER" id="PTHR11596:SF5">
    <property type="entry name" value="ALKALINE PHOSPHATASE"/>
    <property type="match status" value="1"/>
</dbReference>
<keyword evidence="5" id="KW-0597">Phosphoprotein</keyword>
<accession>A0A8S0Z6L6</accession>
<evidence type="ECO:0000313" key="18">
    <source>
        <dbReference type="EMBL" id="CAB3227871.1"/>
    </source>
</evidence>
<feature type="signal peptide" evidence="17">
    <location>
        <begin position="1"/>
        <end position="18"/>
    </location>
</feature>
<comment type="subcellular location">
    <subcellularLocation>
        <location evidence="1">Cell membrane</location>
        <topology evidence="1">Lipid-anchor</topology>
        <topology evidence="1">GPI-anchor</topology>
    </subcellularLocation>
</comment>
<evidence type="ECO:0000256" key="10">
    <source>
        <dbReference type="ARBA" id="ARBA00022842"/>
    </source>
</evidence>
<evidence type="ECO:0000313" key="20">
    <source>
        <dbReference type="Proteomes" id="UP000494106"/>
    </source>
</evidence>
<keyword evidence="9 15" id="KW-0862">Zinc</keyword>
<dbReference type="Proteomes" id="UP000494106">
    <property type="component" value="Unassembled WGS sequence"/>
</dbReference>
<evidence type="ECO:0000256" key="13">
    <source>
        <dbReference type="ARBA" id="ARBA00023288"/>
    </source>
</evidence>
<keyword evidence="10 15" id="KW-0460">Magnesium</keyword>
<evidence type="ECO:0000256" key="11">
    <source>
        <dbReference type="ARBA" id="ARBA00023136"/>
    </source>
</evidence>
<keyword evidence="4" id="KW-1003">Cell membrane</keyword>
<feature type="binding site" evidence="15">
    <location>
        <position position="163"/>
    </location>
    <ligand>
        <name>Mg(2+)</name>
        <dbReference type="ChEBI" id="CHEBI:18420"/>
    </ligand>
</feature>
<dbReference type="EMBL" id="CADEBC010000301">
    <property type="protein sequence ID" value="CAB3227871.1"/>
    <property type="molecule type" value="Genomic_DNA"/>
</dbReference>
<evidence type="ECO:0000256" key="17">
    <source>
        <dbReference type="SAM" id="SignalP"/>
    </source>
</evidence>
<comment type="similarity">
    <text evidence="2 16">Belongs to the alkaline phosphatase family.</text>
</comment>
<evidence type="ECO:0000256" key="1">
    <source>
        <dbReference type="ARBA" id="ARBA00004609"/>
    </source>
</evidence>
<feature type="chain" id="PRO_5036272905" description="alkaline phosphatase" evidence="17">
    <location>
        <begin position="19"/>
        <end position="525"/>
    </location>
</feature>
<dbReference type="Proteomes" id="UP000494256">
    <property type="component" value="Unassembled WGS sequence"/>
</dbReference>
<feature type="binding site" evidence="15">
    <location>
        <position position="335"/>
    </location>
    <ligand>
        <name>Zn(2+)</name>
        <dbReference type="ChEBI" id="CHEBI:29105"/>
        <label>2</label>
    </ligand>
</feature>
<dbReference type="OrthoDB" id="5818554at2759"/>
<protein>
    <recommendedName>
        <fullName evidence="3">alkaline phosphatase</fullName>
        <ecNumber evidence="3">3.1.3.1</ecNumber>
    </recommendedName>
</protein>
<evidence type="ECO:0000256" key="5">
    <source>
        <dbReference type="ARBA" id="ARBA00022553"/>
    </source>
</evidence>
<evidence type="ECO:0000256" key="16">
    <source>
        <dbReference type="RuleBase" id="RU003946"/>
    </source>
</evidence>
<dbReference type="EMBL" id="CADEBD010000282">
    <property type="protein sequence ID" value="CAB3228262.1"/>
    <property type="molecule type" value="Genomic_DNA"/>
</dbReference>
<dbReference type="CDD" id="cd16012">
    <property type="entry name" value="ALP"/>
    <property type="match status" value="1"/>
</dbReference>
<dbReference type="Gene3D" id="3.40.720.10">
    <property type="entry name" value="Alkaline Phosphatase, subunit A"/>
    <property type="match status" value="1"/>
</dbReference>
<keyword evidence="11" id="KW-0472">Membrane</keyword>
<feature type="binding site" evidence="15">
    <location>
        <position position="457"/>
    </location>
    <ligand>
        <name>Zn(2+)</name>
        <dbReference type="ChEBI" id="CHEBI:29105"/>
        <label>2</label>
    </ligand>
</feature>
<feature type="binding site" evidence="15">
    <location>
        <position position="165"/>
    </location>
    <ligand>
        <name>Mg(2+)</name>
        <dbReference type="ChEBI" id="CHEBI:18420"/>
    </ligand>
</feature>
<feature type="binding site" evidence="15">
    <location>
        <position position="372"/>
    </location>
    <ligand>
        <name>Zn(2+)</name>
        <dbReference type="ChEBI" id="CHEBI:29105"/>
        <label>2</label>
    </ligand>
</feature>
<comment type="caution">
    <text evidence="19">The sequence shown here is derived from an EMBL/GenBank/DDBJ whole genome shotgun (WGS) entry which is preliminary data.</text>
</comment>
<keyword evidence="12" id="KW-0325">Glycoprotein</keyword>
<evidence type="ECO:0000256" key="14">
    <source>
        <dbReference type="PIRSR" id="PIRSR601952-1"/>
    </source>
</evidence>
<dbReference type="GO" id="GO:0005886">
    <property type="term" value="C:plasma membrane"/>
    <property type="evidence" value="ECO:0007669"/>
    <property type="project" value="UniProtKB-SubCell"/>
</dbReference>
<feature type="binding site" evidence="15">
    <location>
        <position position="56"/>
    </location>
    <ligand>
        <name>Zn(2+)</name>
        <dbReference type="ChEBI" id="CHEBI:29105"/>
        <label>2</label>
    </ligand>
</feature>
<sequence length="525" mass="58386">MRPRIVLVFCVVIVCARALRTDQEFWLDLAKNELREALEVKLNYNTAKNVILFVGDGMGPNTVTATRIHKGGESHRLVYEQFPHMGLLKTYASNKMAPDSACTATALFCGIKNNKDTMAVDATVQRKDCIASLNPKARPLSLAALALKAGKSAGFVTTMRVTHATPGPLYAHSADRSWECEAKMPPGTEQCKDIARQLIEDWPGSDLNVILGGGKQGLVTNTTATPDDPIDSWGCERRDGRNLFKTYMEDKIKRGMNHSIVTNNKELQDLDVENTDYLLGIFANGHLKYEHERDEGPDGTPSISEMVEAAIKVLRKNEKGYFLMVEGGNIDMAHHRSWAKRAISESAAMEEAVQLAANMTSEEDTLLIVTSDHTHTMSLNGYPDRGSNIFGLAGPSNHDGINYTTISYSTGGPLTFQFTAETDENGTRVVRRDPSKDDTQDYQYHFQAGIRLIENSHGAGDVAIYARGPYAHLFHNVHEQHYVFHAISYAAKIGEFTNNAAEETIKKSFYLCFIVLLSYWYTLRF</sequence>
<evidence type="ECO:0000313" key="19">
    <source>
        <dbReference type="EMBL" id="CAB3228262.1"/>
    </source>
</evidence>
<dbReference type="EC" id="3.1.3.1" evidence="3"/>
<proteinExistence type="inferred from homology"/>
<comment type="cofactor">
    <cofactor evidence="15">
        <name>Mg(2+)</name>
        <dbReference type="ChEBI" id="CHEBI:18420"/>
    </cofactor>
    <text evidence="15">Binds 1 Mg(2+) ion.</text>
</comment>
<feature type="binding site" evidence="15">
    <location>
        <position position="331"/>
    </location>
    <ligand>
        <name>Zn(2+)</name>
        <dbReference type="ChEBI" id="CHEBI:29105"/>
        <label>2</label>
    </ligand>
</feature>
<keyword evidence="8" id="KW-0378">Hydrolase</keyword>
<evidence type="ECO:0000256" key="2">
    <source>
        <dbReference type="ARBA" id="ARBA00005984"/>
    </source>
</evidence>
<evidence type="ECO:0000256" key="8">
    <source>
        <dbReference type="ARBA" id="ARBA00022801"/>
    </source>
</evidence>
<dbReference type="Pfam" id="PF00245">
    <property type="entry name" value="Alk_phosphatase"/>
    <property type="match status" value="1"/>
</dbReference>
<comment type="cofactor">
    <cofactor evidence="15">
        <name>Zn(2+)</name>
        <dbReference type="ChEBI" id="CHEBI:29105"/>
    </cofactor>
    <text evidence="15">Binds 2 Zn(2+) ions.</text>
</comment>
<evidence type="ECO:0000256" key="6">
    <source>
        <dbReference type="ARBA" id="ARBA00022622"/>
    </source>
</evidence>
<feature type="binding site" evidence="15">
    <location>
        <position position="56"/>
    </location>
    <ligand>
        <name>Mg(2+)</name>
        <dbReference type="ChEBI" id="CHEBI:18420"/>
    </ligand>
</feature>
<dbReference type="InterPro" id="IPR017850">
    <property type="entry name" value="Alkaline_phosphatase_core_sf"/>
</dbReference>
<keyword evidence="17" id="KW-0732">Signal</keyword>
<evidence type="ECO:0000256" key="15">
    <source>
        <dbReference type="PIRSR" id="PIRSR601952-2"/>
    </source>
</evidence>
<feature type="binding site" evidence="15">
    <location>
        <position position="326"/>
    </location>
    <ligand>
        <name>Mg(2+)</name>
        <dbReference type="ChEBI" id="CHEBI:18420"/>
    </ligand>
</feature>
<evidence type="ECO:0000256" key="3">
    <source>
        <dbReference type="ARBA" id="ARBA00012647"/>
    </source>
</evidence>
<dbReference type="PANTHER" id="PTHR11596">
    <property type="entry name" value="ALKALINE PHOSPHATASE"/>
    <property type="match status" value="1"/>
</dbReference>
<feature type="active site" description="Phosphoserine intermediate" evidence="14">
    <location>
        <position position="100"/>
    </location>
</feature>
<dbReference type="SMART" id="SM00098">
    <property type="entry name" value="alkPPc"/>
    <property type="match status" value="1"/>
</dbReference>
<feature type="binding site" evidence="15">
    <location>
        <position position="373"/>
    </location>
    <ligand>
        <name>Zn(2+)</name>
        <dbReference type="ChEBI" id="CHEBI:29105"/>
        <label>2</label>
    </ligand>
</feature>
<dbReference type="GO" id="GO:0046872">
    <property type="term" value="F:metal ion binding"/>
    <property type="evidence" value="ECO:0007669"/>
    <property type="project" value="UniProtKB-KW"/>
</dbReference>
<keyword evidence="7 15" id="KW-0479">Metal-binding</keyword>
<dbReference type="PRINTS" id="PR00113">
    <property type="entry name" value="ALKPHPHTASE"/>
</dbReference>
<evidence type="ECO:0000313" key="21">
    <source>
        <dbReference type="Proteomes" id="UP000494256"/>
    </source>
</evidence>
<keyword evidence="6" id="KW-0336">GPI-anchor</keyword>
<keyword evidence="13" id="KW-0449">Lipoprotein</keyword>
<gene>
    <name evidence="18" type="ORF">APLA_LOCUS3429</name>
    <name evidence="19" type="ORF">APLA_LOCUS3474</name>
</gene>
<dbReference type="GO" id="GO:0004035">
    <property type="term" value="F:alkaline phosphatase activity"/>
    <property type="evidence" value="ECO:0007669"/>
    <property type="project" value="UniProtKB-EC"/>
</dbReference>
<organism evidence="19 21">
    <name type="scientific">Arctia plantaginis</name>
    <name type="common">Wood tiger moth</name>
    <name type="synonym">Phalaena plantaginis</name>
    <dbReference type="NCBI Taxonomy" id="874455"/>
    <lineage>
        <taxon>Eukaryota</taxon>
        <taxon>Metazoa</taxon>
        <taxon>Ecdysozoa</taxon>
        <taxon>Arthropoda</taxon>
        <taxon>Hexapoda</taxon>
        <taxon>Insecta</taxon>
        <taxon>Pterygota</taxon>
        <taxon>Neoptera</taxon>
        <taxon>Endopterygota</taxon>
        <taxon>Lepidoptera</taxon>
        <taxon>Glossata</taxon>
        <taxon>Ditrysia</taxon>
        <taxon>Noctuoidea</taxon>
        <taxon>Erebidae</taxon>
        <taxon>Arctiinae</taxon>
        <taxon>Arctia</taxon>
    </lineage>
</organism>
<evidence type="ECO:0000256" key="12">
    <source>
        <dbReference type="ARBA" id="ARBA00023180"/>
    </source>
</evidence>
<dbReference type="FunFam" id="3.40.720.10:FF:000008">
    <property type="entry name" value="Alkaline phosphatase"/>
    <property type="match status" value="1"/>
</dbReference>
<reference evidence="20 21" key="1">
    <citation type="submission" date="2020-04" db="EMBL/GenBank/DDBJ databases">
        <authorList>
            <person name="Wallbank WR R."/>
            <person name="Pardo Diaz C."/>
            <person name="Kozak K."/>
            <person name="Martin S."/>
            <person name="Jiggins C."/>
            <person name="Moest M."/>
            <person name="Warren A I."/>
            <person name="Byers J.R.P. K."/>
            <person name="Montejo-Kovacevich G."/>
            <person name="Yen C E."/>
        </authorList>
    </citation>
    <scope>NUCLEOTIDE SEQUENCE [LARGE SCALE GENOMIC DNA]</scope>
</reference>
<evidence type="ECO:0000256" key="4">
    <source>
        <dbReference type="ARBA" id="ARBA00022475"/>
    </source>
</evidence>
<dbReference type="InterPro" id="IPR001952">
    <property type="entry name" value="Alkaline_phosphatase"/>
</dbReference>
<dbReference type="AlphaFoldDB" id="A0A8S0Z6L6"/>
<keyword evidence="20" id="KW-1185">Reference proteome</keyword>
<evidence type="ECO:0000256" key="7">
    <source>
        <dbReference type="ARBA" id="ARBA00022723"/>
    </source>
</evidence>
<dbReference type="GO" id="GO:0098552">
    <property type="term" value="C:side of membrane"/>
    <property type="evidence" value="ECO:0007669"/>
    <property type="project" value="UniProtKB-KW"/>
</dbReference>
<dbReference type="SUPFAM" id="SSF53649">
    <property type="entry name" value="Alkaline phosphatase-like"/>
    <property type="match status" value="1"/>
</dbReference>
<evidence type="ECO:0000256" key="9">
    <source>
        <dbReference type="ARBA" id="ARBA00022833"/>
    </source>
</evidence>